<dbReference type="Proteomes" id="UP001497472">
    <property type="component" value="Unassembled WGS sequence"/>
</dbReference>
<keyword evidence="4 12" id="KW-0894">Sodium channel</keyword>
<dbReference type="PANTHER" id="PTHR11690">
    <property type="entry name" value="AMILORIDE-SENSITIVE SODIUM CHANNEL-RELATED"/>
    <property type="match status" value="1"/>
</dbReference>
<comment type="similarity">
    <text evidence="2 12">Belongs to the amiloride-sensitive sodium channel (TC 1.A.6) family.</text>
</comment>
<dbReference type="GO" id="GO:0005886">
    <property type="term" value="C:plasma membrane"/>
    <property type="evidence" value="ECO:0007669"/>
    <property type="project" value="TreeGrafter"/>
</dbReference>
<keyword evidence="10 12" id="KW-0739">Sodium transport</keyword>
<dbReference type="Gene3D" id="1.10.287.820">
    <property type="entry name" value="Acid-sensing ion channel domain"/>
    <property type="match status" value="1"/>
</dbReference>
<dbReference type="InterPro" id="IPR001873">
    <property type="entry name" value="ENaC"/>
</dbReference>
<evidence type="ECO:0000313" key="14">
    <source>
        <dbReference type="Proteomes" id="UP001497472"/>
    </source>
</evidence>
<dbReference type="GO" id="GO:0015280">
    <property type="term" value="F:ligand-gated sodium channel activity"/>
    <property type="evidence" value="ECO:0007669"/>
    <property type="project" value="TreeGrafter"/>
</dbReference>
<keyword evidence="7" id="KW-0915">Sodium</keyword>
<evidence type="ECO:0000256" key="8">
    <source>
        <dbReference type="ARBA" id="ARBA00023065"/>
    </source>
</evidence>
<evidence type="ECO:0000256" key="1">
    <source>
        <dbReference type="ARBA" id="ARBA00004141"/>
    </source>
</evidence>
<evidence type="ECO:0008006" key="15">
    <source>
        <dbReference type="Google" id="ProtNLM"/>
    </source>
</evidence>
<evidence type="ECO:0000256" key="10">
    <source>
        <dbReference type="ARBA" id="ARBA00023201"/>
    </source>
</evidence>
<evidence type="ECO:0000256" key="9">
    <source>
        <dbReference type="ARBA" id="ARBA00023136"/>
    </source>
</evidence>
<keyword evidence="8 12" id="KW-0406">Ion transport</keyword>
<evidence type="ECO:0000256" key="5">
    <source>
        <dbReference type="ARBA" id="ARBA00022692"/>
    </source>
</evidence>
<keyword evidence="11 12" id="KW-0407">Ion channel</keyword>
<evidence type="ECO:0000256" key="12">
    <source>
        <dbReference type="RuleBase" id="RU000679"/>
    </source>
</evidence>
<name>A0AAV1IYX5_9NEOP</name>
<evidence type="ECO:0000256" key="2">
    <source>
        <dbReference type="ARBA" id="ARBA00007193"/>
    </source>
</evidence>
<evidence type="ECO:0000313" key="13">
    <source>
        <dbReference type="EMBL" id="CAK1541314.1"/>
    </source>
</evidence>
<sequence>MYRLNCSTIISQLKRRLQYACDMSNLHGIKNIFSSQEISWPKRIFWLGILSACCFGAASVLRSSLRLLSSDVVSYSVDTNYLDWDTPFPAVTVCEQSDTNRIKSYLKKSDLPLSLSNFFKEVSFWNMKCCRTCTWCELNKTCVENFVEDVMKIRLNCSELLSDCWLGGKHFRCCERFKPMDTEYGVCFVFNSALHESPVFTVNQKIGNPSLLFTTVDSSMIRIHASEEIVSIDMDNILGRTNILPIMANLEAILKVEQTVNDVSVMSISKKIRNCLFTDEQPPFVKKWPFKKYSHSACVLYCRALSQYSLCNCTHHFMSNLAKLPSCGVHGLACLSINKDEILKMNCTCPMRCEETSYKVTHVFYNRSSKSADNVIRSSRSVVRLAQLPTIRIRRFALRDNLGLVDITCDEAQCASPCENSAPPPYCPKTMPDCPTECVCMPLCQQPTILCFQMKFCQKKKWFLRSKLL</sequence>
<evidence type="ECO:0000256" key="3">
    <source>
        <dbReference type="ARBA" id="ARBA00022448"/>
    </source>
</evidence>
<dbReference type="Pfam" id="PF00858">
    <property type="entry name" value="ASC"/>
    <property type="match status" value="1"/>
</dbReference>
<gene>
    <name evidence="13" type="ORF">LNINA_LOCUS1308</name>
</gene>
<protein>
    <recommendedName>
        <fullName evidence="15">Sodium channel protein Nach</fullName>
    </recommendedName>
</protein>
<reference evidence="13 14" key="1">
    <citation type="submission" date="2023-11" db="EMBL/GenBank/DDBJ databases">
        <authorList>
            <person name="Okamura Y."/>
        </authorList>
    </citation>
    <scope>NUCLEOTIDE SEQUENCE [LARGE SCALE GENOMIC DNA]</scope>
</reference>
<keyword evidence="5 12" id="KW-0812">Transmembrane</keyword>
<keyword evidence="9" id="KW-0472">Membrane</keyword>
<accession>A0AAV1IYX5</accession>
<evidence type="ECO:0000256" key="7">
    <source>
        <dbReference type="ARBA" id="ARBA00023053"/>
    </source>
</evidence>
<organism evidence="13 14">
    <name type="scientific">Leptosia nina</name>
    <dbReference type="NCBI Taxonomy" id="320188"/>
    <lineage>
        <taxon>Eukaryota</taxon>
        <taxon>Metazoa</taxon>
        <taxon>Ecdysozoa</taxon>
        <taxon>Arthropoda</taxon>
        <taxon>Hexapoda</taxon>
        <taxon>Insecta</taxon>
        <taxon>Pterygota</taxon>
        <taxon>Neoptera</taxon>
        <taxon>Endopterygota</taxon>
        <taxon>Lepidoptera</taxon>
        <taxon>Glossata</taxon>
        <taxon>Ditrysia</taxon>
        <taxon>Papilionoidea</taxon>
        <taxon>Pieridae</taxon>
        <taxon>Pierinae</taxon>
        <taxon>Leptosia</taxon>
    </lineage>
</organism>
<dbReference type="EMBL" id="CAVLEF010000002">
    <property type="protein sequence ID" value="CAK1541314.1"/>
    <property type="molecule type" value="Genomic_DNA"/>
</dbReference>
<keyword evidence="14" id="KW-1185">Reference proteome</keyword>
<comment type="subcellular location">
    <subcellularLocation>
        <location evidence="1">Membrane</location>
        <topology evidence="1">Multi-pass membrane protein</topology>
    </subcellularLocation>
</comment>
<evidence type="ECO:0000256" key="6">
    <source>
        <dbReference type="ARBA" id="ARBA00022989"/>
    </source>
</evidence>
<dbReference type="AlphaFoldDB" id="A0AAV1IYX5"/>
<comment type="caution">
    <text evidence="13">The sequence shown here is derived from an EMBL/GenBank/DDBJ whole genome shotgun (WGS) entry which is preliminary data.</text>
</comment>
<keyword evidence="3 12" id="KW-0813">Transport</keyword>
<keyword evidence="6" id="KW-1133">Transmembrane helix</keyword>
<evidence type="ECO:0000256" key="11">
    <source>
        <dbReference type="ARBA" id="ARBA00023303"/>
    </source>
</evidence>
<evidence type="ECO:0000256" key="4">
    <source>
        <dbReference type="ARBA" id="ARBA00022461"/>
    </source>
</evidence>
<proteinExistence type="inferred from homology"/>
<dbReference type="PANTHER" id="PTHR11690:SF184">
    <property type="entry name" value="PICKPOCKET 31"/>
    <property type="match status" value="1"/>
</dbReference>
<dbReference type="Gene3D" id="2.60.470.10">
    <property type="entry name" value="Acid-sensing ion channels like domains"/>
    <property type="match status" value="1"/>
</dbReference>